<feature type="region of interest" description="Disordered" evidence="1">
    <location>
        <begin position="231"/>
        <end position="281"/>
    </location>
</feature>
<name>A0A8H8S2B4_9HELO</name>
<organism evidence="3 4">
    <name type="scientific">Lachnellula occidentalis</name>
    <dbReference type="NCBI Taxonomy" id="215460"/>
    <lineage>
        <taxon>Eukaryota</taxon>
        <taxon>Fungi</taxon>
        <taxon>Dikarya</taxon>
        <taxon>Ascomycota</taxon>
        <taxon>Pezizomycotina</taxon>
        <taxon>Leotiomycetes</taxon>
        <taxon>Helotiales</taxon>
        <taxon>Lachnaceae</taxon>
        <taxon>Lachnellula</taxon>
    </lineage>
</organism>
<feature type="compositionally biased region" description="Basic and acidic residues" evidence="1">
    <location>
        <begin position="240"/>
        <end position="260"/>
    </location>
</feature>
<feature type="region of interest" description="Disordered" evidence="1">
    <location>
        <begin position="1"/>
        <end position="94"/>
    </location>
</feature>
<feature type="region of interest" description="Disordered" evidence="1">
    <location>
        <begin position="476"/>
        <end position="686"/>
    </location>
</feature>
<feature type="region of interest" description="Disordered" evidence="1">
    <location>
        <begin position="440"/>
        <end position="460"/>
    </location>
</feature>
<feature type="compositionally biased region" description="Low complexity" evidence="1">
    <location>
        <begin position="519"/>
        <end position="560"/>
    </location>
</feature>
<dbReference type="GO" id="GO:0006357">
    <property type="term" value="P:regulation of transcription by RNA polymerase II"/>
    <property type="evidence" value="ECO:0007669"/>
    <property type="project" value="TreeGrafter"/>
</dbReference>
<feature type="compositionally biased region" description="Pro residues" evidence="1">
    <location>
        <begin position="327"/>
        <end position="338"/>
    </location>
</feature>
<dbReference type="OrthoDB" id="1932706at2759"/>
<dbReference type="EMBL" id="QGMI01000146">
    <property type="protein sequence ID" value="TVY46468.1"/>
    <property type="molecule type" value="Genomic_DNA"/>
</dbReference>
<dbReference type="AlphaFoldDB" id="A0A8H8S2B4"/>
<feature type="compositionally biased region" description="Polar residues" evidence="1">
    <location>
        <begin position="646"/>
        <end position="683"/>
    </location>
</feature>
<evidence type="ECO:0000313" key="4">
    <source>
        <dbReference type="Proteomes" id="UP000443090"/>
    </source>
</evidence>
<feature type="compositionally biased region" description="Low complexity" evidence="1">
    <location>
        <begin position="30"/>
        <end position="40"/>
    </location>
</feature>
<feature type="compositionally biased region" description="Polar residues" evidence="1">
    <location>
        <begin position="568"/>
        <end position="607"/>
    </location>
</feature>
<feature type="compositionally biased region" description="Basic and acidic residues" evidence="1">
    <location>
        <begin position="476"/>
        <end position="518"/>
    </location>
</feature>
<comment type="caution">
    <text evidence="3">The sequence shown here is derived from an EMBL/GenBank/DDBJ whole genome shotgun (WGS) entry which is preliminary data.</text>
</comment>
<gene>
    <name evidence="3" type="primary">spt20</name>
    <name evidence="3" type="ORF">LOCC1_G003010</name>
</gene>
<accession>A0A8H8S2B4</accession>
<reference evidence="3 4" key="1">
    <citation type="submission" date="2018-05" db="EMBL/GenBank/DDBJ databases">
        <title>Genome sequencing and assembly of the regulated plant pathogen Lachnellula willkommii and related sister species for the development of diagnostic species identification markers.</title>
        <authorList>
            <person name="Giroux E."/>
            <person name="Bilodeau G."/>
        </authorList>
    </citation>
    <scope>NUCLEOTIDE SEQUENCE [LARGE SCALE GENOMIC DNA]</scope>
    <source>
        <strain evidence="3 4">CBS 160.35</strain>
    </source>
</reference>
<feature type="region of interest" description="Disordered" evidence="1">
    <location>
        <begin position="307"/>
        <end position="351"/>
    </location>
</feature>
<feature type="compositionally biased region" description="Low complexity" evidence="1">
    <location>
        <begin position="610"/>
        <end position="621"/>
    </location>
</feature>
<keyword evidence="4" id="KW-1185">Reference proteome</keyword>
<dbReference type="InterPro" id="IPR021950">
    <property type="entry name" value="Spt20"/>
</dbReference>
<dbReference type="PANTHER" id="PTHR13526">
    <property type="entry name" value="TRANSCRIPTION FACTOR SPT20 HOMOLOG"/>
    <property type="match status" value="1"/>
</dbReference>
<dbReference type="InterPro" id="IPR046468">
    <property type="entry name" value="Spt20-like_SEP"/>
</dbReference>
<feature type="compositionally biased region" description="Polar residues" evidence="1">
    <location>
        <begin position="83"/>
        <end position="93"/>
    </location>
</feature>
<dbReference type="GO" id="GO:0000124">
    <property type="term" value="C:SAGA complex"/>
    <property type="evidence" value="ECO:0007669"/>
    <property type="project" value="InterPro"/>
</dbReference>
<dbReference type="PANTHER" id="PTHR13526:SF8">
    <property type="entry name" value="TRANSCRIPTION FACTOR SPT20 HOMOLOG"/>
    <property type="match status" value="1"/>
</dbReference>
<feature type="compositionally biased region" description="Gly residues" evidence="1">
    <location>
        <begin position="444"/>
        <end position="457"/>
    </location>
</feature>
<evidence type="ECO:0000313" key="3">
    <source>
        <dbReference type="EMBL" id="TVY46468.1"/>
    </source>
</evidence>
<evidence type="ECO:0000256" key="1">
    <source>
        <dbReference type="SAM" id="MobiDB-lite"/>
    </source>
</evidence>
<sequence length="939" mass="102154">MAPSAAVVQSLPSKAKRPIPPGIQTNGIHSSTSSPSPSISAGRLPNSGKPSISAASNGAGNNSGVRSASRAKREPGPLLGRGQRNSSVGQRSASIVGDSATLQTAEPLPYVLSDEYILKKYRNRAPSLIVHLHPTHFRFDQQEGSFSYKSPMRILIEHLKERTIPHELVEFLTEVPFYEGCMIVQIHDHKSTAPSQGTTRPTSNIGKTVPFSVHNYNYHITPSPWVPFPAQITASGKGKGASEADGDNKSKTAEQKDKENMPAPAFPVDGQRGKAAVQPKKPRISTIVLRPTPLSAHIDLAMKAADSLSGGDGHTRQDGGPLSATVPPTPTAVVPPTPLSSMAPPAKRQKKNKLELNSNNIYEAEAQISIATTAPLVLDPVENAAASAALLKSLSHPMHSEKPPSPKTRKRTVAEMAADEAVAAEQERYLLTLDERLSSNANAQGGGNPVDGDGQAGGATFEPRFEKFKAIENIKTQHEENKRLEKQRQAENDRKAQQERERERLRIESEKREADKQRATQTQQAQMQQNVRRQQQAQTQLNQGLGGPPQMQPQHAHPPANNIIANGIQGQPQRFHNQQGTQAQASSPVIRNGTPQNHSSPIVSNMGNVPMQQSGSSMGGSPPRPGSVVHQNHPQMGAQGHGMVPQRSQQSHAGTPRMPNSTPHIQSTPRQLSQTPRLSQGSPVQVPMAQAQTPMMMANGQMQMNNPNHLMRQQQMQAMINRQNAAGMGGMTNGSQGSPQALQYAQAQARMIQQHQQNQQQQGSMQMGGGNNNPHLAQYAAQMAAMGQQGIHQASMNQNFRGNGQPMNAQQMQIQQQMQYRMQQAQVQAQAQAQAQIQGMQGQPQQQHPQQPGGLNPLMLAQIRQQAGLFYRERMAAFQAQHPGGVTPDQDRNFRGQCQADAQAAVLRIRREQMARQAMMAQQNVAMQQNMNMQNNMPM</sequence>
<feature type="domain" description="Spt20-like SEP" evidence="2">
    <location>
        <begin position="125"/>
        <end position="392"/>
    </location>
</feature>
<dbReference type="Pfam" id="PF12090">
    <property type="entry name" value="Spt20_SEP"/>
    <property type="match status" value="1"/>
</dbReference>
<proteinExistence type="predicted"/>
<dbReference type="Proteomes" id="UP000443090">
    <property type="component" value="Unassembled WGS sequence"/>
</dbReference>
<protein>
    <submittedName>
        <fullName evidence="3">SAGA complex subunit</fullName>
    </submittedName>
</protein>
<feature type="compositionally biased region" description="Low complexity" evidence="1">
    <location>
        <begin position="53"/>
        <end position="64"/>
    </location>
</feature>
<evidence type="ECO:0000259" key="2">
    <source>
        <dbReference type="Pfam" id="PF12090"/>
    </source>
</evidence>
<dbReference type="GO" id="GO:0003712">
    <property type="term" value="F:transcription coregulator activity"/>
    <property type="evidence" value="ECO:0007669"/>
    <property type="project" value="InterPro"/>
</dbReference>